<comment type="caution">
    <text evidence="1">The sequence shown here is derived from an EMBL/GenBank/DDBJ whole genome shotgun (WGS) entry which is preliminary data.</text>
</comment>
<dbReference type="Proteomes" id="UP001590951">
    <property type="component" value="Unassembled WGS sequence"/>
</dbReference>
<evidence type="ECO:0000313" key="2">
    <source>
        <dbReference type="Proteomes" id="UP001590951"/>
    </source>
</evidence>
<organism evidence="1 2">
    <name type="scientific">Lepraria finkii</name>
    <dbReference type="NCBI Taxonomy" id="1340010"/>
    <lineage>
        <taxon>Eukaryota</taxon>
        <taxon>Fungi</taxon>
        <taxon>Dikarya</taxon>
        <taxon>Ascomycota</taxon>
        <taxon>Pezizomycotina</taxon>
        <taxon>Lecanoromycetes</taxon>
        <taxon>OSLEUM clade</taxon>
        <taxon>Lecanoromycetidae</taxon>
        <taxon>Lecanorales</taxon>
        <taxon>Lecanorineae</taxon>
        <taxon>Stereocaulaceae</taxon>
        <taxon>Lepraria</taxon>
    </lineage>
</organism>
<gene>
    <name evidence="1" type="ORF">ABVK25_010409</name>
</gene>
<dbReference type="EMBL" id="JBHFEH010000066">
    <property type="protein sequence ID" value="KAL2049312.1"/>
    <property type="molecule type" value="Genomic_DNA"/>
</dbReference>
<sequence length="118" mass="13616">MLRHQKNPILLEFTCSLQKCYYFQGPKTIIPPSFIWIQPLNLDHCQLQRSPQRDHCHDTITGPTERSRELALASCKNQVVASPDLRDHRALIRKHSIANTMSLLLEAVMDNARLGHYI</sequence>
<evidence type="ECO:0000313" key="1">
    <source>
        <dbReference type="EMBL" id="KAL2049312.1"/>
    </source>
</evidence>
<protein>
    <submittedName>
        <fullName evidence="1">Uncharacterized protein</fullName>
    </submittedName>
</protein>
<accession>A0ABR4AUD8</accession>
<keyword evidence="2" id="KW-1185">Reference proteome</keyword>
<name>A0ABR4AUD8_9LECA</name>
<proteinExistence type="predicted"/>
<reference evidence="1 2" key="1">
    <citation type="submission" date="2024-09" db="EMBL/GenBank/DDBJ databases">
        <title>Rethinking Asexuality: The Enigmatic Case of Functional Sexual Genes in Lepraria (Stereocaulaceae).</title>
        <authorList>
            <person name="Doellman M."/>
            <person name="Sun Y."/>
            <person name="Barcenas-Pena A."/>
            <person name="Lumbsch H.T."/>
            <person name="Grewe F."/>
        </authorList>
    </citation>
    <scope>NUCLEOTIDE SEQUENCE [LARGE SCALE GENOMIC DNA]</scope>
    <source>
        <strain evidence="1 2">Grewe 0041</strain>
    </source>
</reference>